<dbReference type="PANTHER" id="PTHR23513:SF6">
    <property type="entry name" value="MAJOR FACILITATOR SUPERFAMILY ASSOCIATED DOMAIN-CONTAINING PROTEIN"/>
    <property type="match status" value="1"/>
</dbReference>
<feature type="transmembrane region" description="Helical" evidence="7">
    <location>
        <begin position="55"/>
        <end position="77"/>
    </location>
</feature>
<evidence type="ECO:0000256" key="1">
    <source>
        <dbReference type="ARBA" id="ARBA00004651"/>
    </source>
</evidence>
<feature type="transmembrane region" description="Helical" evidence="7">
    <location>
        <begin position="388"/>
        <end position="411"/>
    </location>
</feature>
<feature type="transmembrane region" description="Helical" evidence="7">
    <location>
        <begin position="30"/>
        <end position="49"/>
    </location>
</feature>
<dbReference type="EMBL" id="JBHSTQ010000007">
    <property type="protein sequence ID" value="MFC6386674.1"/>
    <property type="molecule type" value="Genomic_DNA"/>
</dbReference>
<dbReference type="InterPro" id="IPR036259">
    <property type="entry name" value="MFS_trans_sf"/>
</dbReference>
<organism evidence="9 10">
    <name type="scientific">Sporolactobacillus kofuensis</name>
    <dbReference type="NCBI Taxonomy" id="269672"/>
    <lineage>
        <taxon>Bacteria</taxon>
        <taxon>Bacillati</taxon>
        <taxon>Bacillota</taxon>
        <taxon>Bacilli</taxon>
        <taxon>Bacillales</taxon>
        <taxon>Sporolactobacillaceae</taxon>
        <taxon>Sporolactobacillus</taxon>
    </lineage>
</organism>
<keyword evidence="4 7" id="KW-0812">Transmembrane</keyword>
<reference evidence="10" key="1">
    <citation type="journal article" date="2019" name="Int. J. Syst. Evol. Microbiol.">
        <title>The Global Catalogue of Microorganisms (GCM) 10K type strain sequencing project: providing services to taxonomists for standard genome sequencing and annotation.</title>
        <authorList>
            <consortium name="The Broad Institute Genomics Platform"/>
            <consortium name="The Broad Institute Genome Sequencing Center for Infectious Disease"/>
            <person name="Wu L."/>
            <person name="Ma J."/>
        </authorList>
    </citation>
    <scope>NUCLEOTIDE SEQUENCE [LARGE SCALE GENOMIC DNA]</scope>
    <source>
        <strain evidence="10">CCUG 42001</strain>
    </source>
</reference>
<dbReference type="RefSeq" id="WP_253077005.1">
    <property type="nucleotide sequence ID" value="NZ_JAMXWN010000013.1"/>
</dbReference>
<feature type="transmembrane region" description="Helical" evidence="7">
    <location>
        <begin position="300"/>
        <end position="319"/>
    </location>
</feature>
<feature type="transmembrane region" description="Helical" evidence="7">
    <location>
        <begin position="181"/>
        <end position="199"/>
    </location>
</feature>
<comment type="caution">
    <text evidence="9">The sequence shown here is derived from an EMBL/GenBank/DDBJ whole genome shotgun (WGS) entry which is preliminary data.</text>
</comment>
<sequence>MMQSKCKIPQILLPVYQSQAFRSLWIGNTFSNFGSSITGVIIPLLVYSLSQSTVAMGLIMTAYMLPNVLMLPFAGVIVDKYNRAKIMRLTDFIQGFIALTIMSLALTHLLTIQLLIIFAVMLGLCSGLFQPAFSAMRASVFTPDIRTSANALNQLSVQGMRLIGPAIGGMIVALWSAPVGFGIDALTFFISFICLLFLTKEGEINKNVKTETEKSSLFKESLGGIRVIKNNTWLWVTILAFCFINICTSGVIVILIPWLLNVHDHFPSYVYGFVMSGEAVGSALAAFIFGMRKTWRYRGIIAYLGVGIGVAAFLIMPFVHSPVVISLLMTLEGLGSMIFGLIWETSLQEFVEPESFGRVASLDMLGSFALLPVGYLFTGWFASMIGGISAMVVLSMSGLFMIAICLFIPAIRNYD</sequence>
<protein>
    <submittedName>
        <fullName evidence="9">MFS transporter</fullName>
    </submittedName>
</protein>
<evidence type="ECO:0000256" key="6">
    <source>
        <dbReference type="ARBA" id="ARBA00023136"/>
    </source>
</evidence>
<accession>A0ABW1WHI4</accession>
<evidence type="ECO:0000256" key="7">
    <source>
        <dbReference type="SAM" id="Phobius"/>
    </source>
</evidence>
<keyword evidence="3" id="KW-1003">Cell membrane</keyword>
<evidence type="ECO:0000256" key="2">
    <source>
        <dbReference type="ARBA" id="ARBA00022448"/>
    </source>
</evidence>
<dbReference type="Proteomes" id="UP001596267">
    <property type="component" value="Unassembled WGS sequence"/>
</dbReference>
<feature type="transmembrane region" description="Helical" evidence="7">
    <location>
        <begin position="233"/>
        <end position="260"/>
    </location>
</feature>
<evidence type="ECO:0000259" key="8">
    <source>
        <dbReference type="PROSITE" id="PS50850"/>
    </source>
</evidence>
<proteinExistence type="predicted"/>
<comment type="subcellular location">
    <subcellularLocation>
        <location evidence="1">Cell membrane</location>
        <topology evidence="1">Multi-pass membrane protein</topology>
    </subcellularLocation>
</comment>
<dbReference type="SUPFAM" id="SSF103473">
    <property type="entry name" value="MFS general substrate transporter"/>
    <property type="match status" value="1"/>
</dbReference>
<evidence type="ECO:0000256" key="3">
    <source>
        <dbReference type="ARBA" id="ARBA00022475"/>
    </source>
</evidence>
<keyword evidence="5 7" id="KW-1133">Transmembrane helix</keyword>
<dbReference type="PANTHER" id="PTHR23513">
    <property type="entry name" value="INTEGRAL MEMBRANE EFFLUX PROTEIN-RELATED"/>
    <property type="match status" value="1"/>
</dbReference>
<dbReference type="InterPro" id="IPR020846">
    <property type="entry name" value="MFS_dom"/>
</dbReference>
<keyword evidence="10" id="KW-1185">Reference proteome</keyword>
<evidence type="ECO:0000313" key="10">
    <source>
        <dbReference type="Proteomes" id="UP001596267"/>
    </source>
</evidence>
<evidence type="ECO:0000256" key="4">
    <source>
        <dbReference type="ARBA" id="ARBA00022692"/>
    </source>
</evidence>
<feature type="transmembrane region" description="Helical" evidence="7">
    <location>
        <begin position="325"/>
        <end position="343"/>
    </location>
</feature>
<dbReference type="Gene3D" id="1.20.1250.20">
    <property type="entry name" value="MFS general substrate transporter like domains"/>
    <property type="match status" value="1"/>
</dbReference>
<keyword evidence="6 7" id="KW-0472">Membrane</keyword>
<evidence type="ECO:0000256" key="5">
    <source>
        <dbReference type="ARBA" id="ARBA00022989"/>
    </source>
</evidence>
<name>A0ABW1WHI4_9BACL</name>
<dbReference type="CDD" id="cd06173">
    <property type="entry name" value="MFS_MefA_like"/>
    <property type="match status" value="1"/>
</dbReference>
<feature type="transmembrane region" description="Helical" evidence="7">
    <location>
        <begin position="364"/>
        <end position="382"/>
    </location>
</feature>
<dbReference type="InterPro" id="IPR011701">
    <property type="entry name" value="MFS"/>
</dbReference>
<evidence type="ECO:0000313" key="9">
    <source>
        <dbReference type="EMBL" id="MFC6386674.1"/>
    </source>
</evidence>
<gene>
    <name evidence="9" type="ORF">ACFP7A_08670</name>
</gene>
<feature type="transmembrane region" description="Helical" evidence="7">
    <location>
        <begin position="266"/>
        <end position="288"/>
    </location>
</feature>
<dbReference type="PROSITE" id="PS50850">
    <property type="entry name" value="MFS"/>
    <property type="match status" value="1"/>
</dbReference>
<keyword evidence="2" id="KW-0813">Transport</keyword>
<dbReference type="Pfam" id="PF07690">
    <property type="entry name" value="MFS_1"/>
    <property type="match status" value="1"/>
</dbReference>
<feature type="domain" description="Major facilitator superfamily (MFS) profile" evidence="8">
    <location>
        <begin position="20"/>
        <end position="412"/>
    </location>
</feature>